<dbReference type="OrthoDB" id="9790710at2"/>
<dbReference type="PANTHER" id="PTHR12526:SF638">
    <property type="entry name" value="SPORE COAT PROTEIN SA"/>
    <property type="match status" value="1"/>
</dbReference>
<evidence type="ECO:0000259" key="1">
    <source>
        <dbReference type="Pfam" id="PF00534"/>
    </source>
</evidence>
<keyword evidence="3" id="KW-0808">Transferase</keyword>
<protein>
    <submittedName>
        <fullName evidence="3">Glycosyltransferase family 1 protein</fullName>
    </submittedName>
</protein>
<feature type="domain" description="Glycosyl transferase family 1" evidence="1">
    <location>
        <begin position="189"/>
        <end position="348"/>
    </location>
</feature>
<dbReference type="Pfam" id="PF13477">
    <property type="entry name" value="Glyco_trans_4_2"/>
    <property type="match status" value="1"/>
</dbReference>
<dbReference type="GO" id="GO:0016757">
    <property type="term" value="F:glycosyltransferase activity"/>
    <property type="evidence" value="ECO:0007669"/>
    <property type="project" value="InterPro"/>
</dbReference>
<keyword evidence="4" id="KW-1185">Reference proteome</keyword>
<evidence type="ECO:0000313" key="4">
    <source>
        <dbReference type="Proteomes" id="UP000289703"/>
    </source>
</evidence>
<comment type="caution">
    <text evidence="3">The sequence shown here is derived from an EMBL/GenBank/DDBJ whole genome shotgun (WGS) entry which is preliminary data.</text>
</comment>
<feature type="domain" description="Glycosyltransferase subfamily 4-like N-terminal" evidence="2">
    <location>
        <begin position="4"/>
        <end position="141"/>
    </location>
</feature>
<sequence length="377" mass="43073">MKKKIFIVVNVDWFFLSHRLPIALAAQENGFDVTIITKDSGRRSEIEEHGLKFCDMPFERSVFNPINEYLLYLRLKKMYKKEKPDIVHHVTLKPMILGSLAAKCNPNISIVNAVSGLGILFSSEGSKLKRVLVLKLLRKAFDLKNKVRVIFQNHEDKSIFLDANLIEKNQAVFIKGSGVNLEEFSYVPTKIDKKRRVFMAARLLYPKGFHEFFLAAQHIKSKEEFKDVDFIIAGGLDDINPSAIQESTIKQWEETGSIKWIGFSKDMKKDIALSDVVVFPSYYGEGVPKFLIETCAIGRPIITTNHAGCRDCVEHGRNGYLVPSKDHLEMAEYLMNLLRDPQLCEDFGLHSRLKAENEFSIELVTGIHMKIYQELSN</sequence>
<gene>
    <name evidence="3" type="ORF">EO244_09765</name>
</gene>
<proteinExistence type="predicted"/>
<evidence type="ECO:0000313" key="3">
    <source>
        <dbReference type="EMBL" id="RXQ93856.1"/>
    </source>
</evidence>
<dbReference type="Gene3D" id="3.40.50.2000">
    <property type="entry name" value="Glycogen Phosphorylase B"/>
    <property type="match status" value="2"/>
</dbReference>
<dbReference type="CDD" id="cd03808">
    <property type="entry name" value="GT4_CapM-like"/>
    <property type="match status" value="1"/>
</dbReference>
<reference evidence="3 4" key="1">
    <citation type="submission" date="2019-01" db="EMBL/GenBank/DDBJ databases">
        <title>Ancylomarina salipaludis sp. nov., isolated from a salt marsh.</title>
        <authorList>
            <person name="Yoon J.-H."/>
        </authorList>
    </citation>
    <scope>NUCLEOTIDE SEQUENCE [LARGE SCALE GENOMIC DNA]</scope>
    <source>
        <strain evidence="3 4">SHSM-M15</strain>
    </source>
</reference>
<dbReference type="Pfam" id="PF00534">
    <property type="entry name" value="Glycos_transf_1"/>
    <property type="match status" value="1"/>
</dbReference>
<dbReference type="Proteomes" id="UP000289703">
    <property type="component" value="Unassembled WGS sequence"/>
</dbReference>
<name>A0A4Q1JKM1_9BACT</name>
<evidence type="ECO:0000259" key="2">
    <source>
        <dbReference type="Pfam" id="PF13477"/>
    </source>
</evidence>
<dbReference type="InterPro" id="IPR028098">
    <property type="entry name" value="Glyco_trans_4-like_N"/>
</dbReference>
<dbReference type="SUPFAM" id="SSF53756">
    <property type="entry name" value="UDP-Glycosyltransferase/glycogen phosphorylase"/>
    <property type="match status" value="1"/>
</dbReference>
<organism evidence="3 4">
    <name type="scientific">Ancylomarina salipaludis</name>
    <dbReference type="NCBI Taxonomy" id="2501299"/>
    <lineage>
        <taxon>Bacteria</taxon>
        <taxon>Pseudomonadati</taxon>
        <taxon>Bacteroidota</taxon>
        <taxon>Bacteroidia</taxon>
        <taxon>Marinilabiliales</taxon>
        <taxon>Marinifilaceae</taxon>
        <taxon>Ancylomarina</taxon>
    </lineage>
</organism>
<dbReference type="RefSeq" id="WP_129254490.1">
    <property type="nucleotide sequence ID" value="NZ_SAXA01000008.1"/>
</dbReference>
<dbReference type="InterPro" id="IPR001296">
    <property type="entry name" value="Glyco_trans_1"/>
</dbReference>
<dbReference type="AlphaFoldDB" id="A0A4Q1JKM1"/>
<dbReference type="PANTHER" id="PTHR12526">
    <property type="entry name" value="GLYCOSYLTRANSFERASE"/>
    <property type="match status" value="1"/>
</dbReference>
<dbReference type="EMBL" id="SAXA01000008">
    <property type="protein sequence ID" value="RXQ93856.1"/>
    <property type="molecule type" value="Genomic_DNA"/>
</dbReference>
<accession>A0A4Q1JKM1</accession>